<gene>
    <name evidence="1" type="ORF">LCGC14_0358850</name>
</gene>
<sequence length="124" mass="14156">MNEVRELLEKIAENIYQASEGSCPLCHEKDYPVCGGKKGYDEVNAEDAEHWALDHADTCPVTLLDQAIAKLDEKCVWTWYIKDGQYCFASGCGEAWKLSKWLYDMSKKHWKACPFCDKAIEEVA</sequence>
<dbReference type="AlphaFoldDB" id="A0A0F9T8R4"/>
<name>A0A0F9T8R4_9ZZZZ</name>
<dbReference type="EMBL" id="LAZR01000276">
    <property type="protein sequence ID" value="KKN77610.1"/>
    <property type="molecule type" value="Genomic_DNA"/>
</dbReference>
<accession>A0A0F9T8R4</accession>
<evidence type="ECO:0000313" key="1">
    <source>
        <dbReference type="EMBL" id="KKN77610.1"/>
    </source>
</evidence>
<organism evidence="1">
    <name type="scientific">marine sediment metagenome</name>
    <dbReference type="NCBI Taxonomy" id="412755"/>
    <lineage>
        <taxon>unclassified sequences</taxon>
        <taxon>metagenomes</taxon>
        <taxon>ecological metagenomes</taxon>
    </lineage>
</organism>
<reference evidence="1" key="1">
    <citation type="journal article" date="2015" name="Nature">
        <title>Complex archaea that bridge the gap between prokaryotes and eukaryotes.</title>
        <authorList>
            <person name="Spang A."/>
            <person name="Saw J.H."/>
            <person name="Jorgensen S.L."/>
            <person name="Zaremba-Niedzwiedzka K."/>
            <person name="Martijn J."/>
            <person name="Lind A.E."/>
            <person name="van Eijk R."/>
            <person name="Schleper C."/>
            <person name="Guy L."/>
            <person name="Ettema T.J."/>
        </authorList>
    </citation>
    <scope>NUCLEOTIDE SEQUENCE</scope>
</reference>
<comment type="caution">
    <text evidence="1">The sequence shown here is derived from an EMBL/GenBank/DDBJ whole genome shotgun (WGS) entry which is preliminary data.</text>
</comment>
<protein>
    <submittedName>
        <fullName evidence="1">Uncharacterized protein</fullName>
    </submittedName>
</protein>
<proteinExistence type="predicted"/>